<dbReference type="Gene3D" id="1.20.1280.50">
    <property type="match status" value="1"/>
</dbReference>
<dbReference type="PANTHER" id="PTHR38926:SF5">
    <property type="entry name" value="F-BOX AND LEUCINE-RICH REPEAT PROTEIN 6"/>
    <property type="match status" value="1"/>
</dbReference>
<dbReference type="SUPFAM" id="SSF52047">
    <property type="entry name" value="RNI-like"/>
    <property type="match status" value="1"/>
</dbReference>
<keyword evidence="3" id="KW-1185">Reference proteome</keyword>
<reference evidence="2 3" key="1">
    <citation type="submission" date="2020-01" db="EMBL/GenBank/DDBJ databases">
        <authorList>
            <person name="Gupta K D."/>
        </authorList>
    </citation>
    <scope>NUCLEOTIDE SEQUENCE [LARGE SCALE GENOMIC DNA]</scope>
</reference>
<name>A0A8S0WBM4_CYCAE</name>
<organism evidence="2 3">
    <name type="scientific">Cyclocybe aegerita</name>
    <name type="common">Black poplar mushroom</name>
    <name type="synonym">Agrocybe aegerita</name>
    <dbReference type="NCBI Taxonomy" id="1973307"/>
    <lineage>
        <taxon>Eukaryota</taxon>
        <taxon>Fungi</taxon>
        <taxon>Dikarya</taxon>
        <taxon>Basidiomycota</taxon>
        <taxon>Agaricomycotina</taxon>
        <taxon>Agaricomycetes</taxon>
        <taxon>Agaricomycetidae</taxon>
        <taxon>Agaricales</taxon>
        <taxon>Agaricineae</taxon>
        <taxon>Bolbitiaceae</taxon>
        <taxon>Cyclocybe</taxon>
    </lineage>
</organism>
<comment type="caution">
    <text evidence="2">The sequence shown here is derived from an EMBL/GenBank/DDBJ whole genome shotgun (WGS) entry which is preliminary data.</text>
</comment>
<proteinExistence type="predicted"/>
<dbReference type="Pfam" id="PF12937">
    <property type="entry name" value="F-box-like"/>
    <property type="match status" value="1"/>
</dbReference>
<evidence type="ECO:0000313" key="3">
    <source>
        <dbReference type="Proteomes" id="UP000467700"/>
    </source>
</evidence>
<sequence length="550" mass="61426">MTYQHEDLDDHAAVQDFDVTANGDILLTNNRNKCLNGHAHPHEINIPSIPDDPSAELVLVEREVARVSAILAGLRNRSHDLKARINTLYSAFIKMLPPEIVSEIFLFCLPVEESDPEKMPKSSSEPLRLAAVCTVWRRIAWSTPALWADIFLHITSFVRLPTQVLLLQEWLSRSGQLPLFIQLSCSADMSWVNVSPEEVMKTIAEYASRWRRLDVRLPSACYEYLPPSDDTHSLPLLQSLYLKPPGGQGDRLHRVTIHNSPELTHLSLTCLYLRSIKFQWEVLTSLNLESFYIDETLEMLRQTPRLVDFTLRRILGGDDRHTLPEDCIILPALEHLNIVNDKGADLQALINKITTPVLRKLAFSSEGSLPPPIQDFVTLISRSACALESLSFTECGLLEQRLLILLRAVPSLTSFKLDMPVGVLNNSPLTDAVLRACDPAYAQAEKVACLLPLLEELTYSGTQVFTWPCLTQMIHSRTSQPPIQSGPSSTTQGVTASKLKVVRLCLTHSTPEEADAIPDLKAMYANKSVEVHLEVIMSPQVIANDQNATA</sequence>
<accession>A0A8S0WBM4</accession>
<dbReference type="OrthoDB" id="2909959at2759"/>
<dbReference type="InterPro" id="IPR032675">
    <property type="entry name" value="LRR_dom_sf"/>
</dbReference>
<feature type="domain" description="F-box" evidence="1">
    <location>
        <begin position="96"/>
        <end position="152"/>
    </location>
</feature>
<dbReference type="AlphaFoldDB" id="A0A8S0WBM4"/>
<dbReference type="EMBL" id="CACVBS010000083">
    <property type="protein sequence ID" value="CAA7269988.1"/>
    <property type="molecule type" value="Genomic_DNA"/>
</dbReference>
<dbReference type="Gene3D" id="3.80.10.10">
    <property type="entry name" value="Ribonuclease Inhibitor"/>
    <property type="match status" value="1"/>
</dbReference>
<dbReference type="PANTHER" id="PTHR38926">
    <property type="entry name" value="F-BOX DOMAIN CONTAINING PROTEIN, EXPRESSED"/>
    <property type="match status" value="1"/>
</dbReference>
<evidence type="ECO:0000313" key="2">
    <source>
        <dbReference type="EMBL" id="CAA7269988.1"/>
    </source>
</evidence>
<protein>
    <recommendedName>
        <fullName evidence="1">F-box domain-containing protein</fullName>
    </recommendedName>
</protein>
<dbReference type="InterPro" id="IPR001810">
    <property type="entry name" value="F-box_dom"/>
</dbReference>
<evidence type="ECO:0000259" key="1">
    <source>
        <dbReference type="Pfam" id="PF12937"/>
    </source>
</evidence>
<dbReference type="Proteomes" id="UP000467700">
    <property type="component" value="Unassembled WGS sequence"/>
</dbReference>
<gene>
    <name evidence="2" type="ORF">AAE3_LOCUS12239</name>
</gene>